<keyword evidence="2" id="KW-1185">Reference proteome</keyword>
<comment type="caution">
    <text evidence="1">The sequence shown here is derived from an EMBL/GenBank/DDBJ whole genome shotgun (WGS) entry which is preliminary data.</text>
</comment>
<dbReference type="AlphaFoldDB" id="A0AAN7V0Y3"/>
<name>A0AAN7V0Y3_9PEZI</name>
<dbReference type="EMBL" id="JAWHQM010000022">
    <property type="protein sequence ID" value="KAK5632029.1"/>
    <property type="molecule type" value="Genomic_DNA"/>
</dbReference>
<protein>
    <submittedName>
        <fullName evidence="1">Uncharacterized protein</fullName>
    </submittedName>
</protein>
<evidence type="ECO:0000313" key="2">
    <source>
        <dbReference type="Proteomes" id="UP001305414"/>
    </source>
</evidence>
<sequence length="98" mass="10304">MPKDSAIGEGLLATDDLLVMIGDKVTLSTTVGSKSMVADTRRIVAMMDLRSEGKCSSRGSSKSKFEAPMLSGADSIASHCGFDSDCGSFRLEGEVKHS</sequence>
<evidence type="ECO:0000313" key="1">
    <source>
        <dbReference type="EMBL" id="KAK5632029.1"/>
    </source>
</evidence>
<gene>
    <name evidence="1" type="ORF">RRF57_007743</name>
</gene>
<reference evidence="1 2" key="1">
    <citation type="submission" date="2023-10" db="EMBL/GenBank/DDBJ databases">
        <title>Draft genome sequence of Xylaria bambusicola isolate GMP-LS, the root and basal stem rot pathogen of sugarcane in Indonesia.</title>
        <authorList>
            <person name="Selvaraj P."/>
            <person name="Muralishankar V."/>
            <person name="Muruganantham S."/>
            <person name="Sp S."/>
            <person name="Haryani S."/>
            <person name="Lau K.J.X."/>
            <person name="Naqvi N.I."/>
        </authorList>
    </citation>
    <scope>NUCLEOTIDE SEQUENCE [LARGE SCALE GENOMIC DNA]</scope>
    <source>
        <strain evidence="1">GMP-LS</strain>
    </source>
</reference>
<accession>A0AAN7V0Y3</accession>
<proteinExistence type="predicted"/>
<dbReference type="Proteomes" id="UP001305414">
    <property type="component" value="Unassembled WGS sequence"/>
</dbReference>
<organism evidence="1 2">
    <name type="scientific">Xylaria bambusicola</name>
    <dbReference type="NCBI Taxonomy" id="326684"/>
    <lineage>
        <taxon>Eukaryota</taxon>
        <taxon>Fungi</taxon>
        <taxon>Dikarya</taxon>
        <taxon>Ascomycota</taxon>
        <taxon>Pezizomycotina</taxon>
        <taxon>Sordariomycetes</taxon>
        <taxon>Xylariomycetidae</taxon>
        <taxon>Xylariales</taxon>
        <taxon>Xylariaceae</taxon>
        <taxon>Xylaria</taxon>
    </lineage>
</organism>